<evidence type="ECO:0000256" key="2">
    <source>
        <dbReference type="ARBA" id="ARBA00012438"/>
    </source>
</evidence>
<keyword evidence="6" id="KW-0472">Membrane</keyword>
<evidence type="ECO:0000259" key="7">
    <source>
        <dbReference type="Pfam" id="PF02518"/>
    </source>
</evidence>
<organism evidence="8 9">
    <name type="scientific">Flavobacterium terrae</name>
    <dbReference type="NCBI Taxonomy" id="415425"/>
    <lineage>
        <taxon>Bacteria</taxon>
        <taxon>Pseudomonadati</taxon>
        <taxon>Bacteroidota</taxon>
        <taxon>Flavobacteriia</taxon>
        <taxon>Flavobacteriales</taxon>
        <taxon>Flavobacteriaceae</taxon>
        <taxon>Flavobacterium</taxon>
    </lineage>
</organism>
<evidence type="ECO:0000256" key="3">
    <source>
        <dbReference type="ARBA" id="ARBA00022679"/>
    </source>
</evidence>
<dbReference type="EC" id="2.7.13.3" evidence="2"/>
<dbReference type="PANTHER" id="PTHR24421:SF10">
    <property type="entry name" value="NITRATE_NITRITE SENSOR PROTEIN NARQ"/>
    <property type="match status" value="1"/>
</dbReference>
<dbReference type="CDD" id="cd16917">
    <property type="entry name" value="HATPase_UhpB-NarQ-NarX-like"/>
    <property type="match status" value="1"/>
</dbReference>
<keyword evidence="9" id="KW-1185">Reference proteome</keyword>
<sequence>MEQTGNEGVIFATLGLAGLCFVIILLFLIFQKKKNILITRQVEAQKQFEKELVESQIEIREQTLRNISWELHDNIGQLITLAKIQLQKIKDQDTIELNENLTNILNEVRSLSKVTNPDYVSKISLEEAVKLEIDRFNRLNYIEASLSTEGDSFTINPKSETIIFRILQEFFSNTIKHSKATKLSVSTNYYTENGKNRVVIIAKDNGKGFDITSTNERGIGLINMKKRGHLINAEVNIESELNIGTSLSINYHQN</sequence>
<dbReference type="AlphaFoldDB" id="A0A1M6CZD8"/>
<feature type="transmembrane region" description="Helical" evidence="6">
    <location>
        <begin position="12"/>
        <end position="30"/>
    </location>
</feature>
<dbReference type="Gene3D" id="3.30.565.10">
    <property type="entry name" value="Histidine kinase-like ATPase, C-terminal domain"/>
    <property type="match status" value="1"/>
</dbReference>
<evidence type="ECO:0000256" key="4">
    <source>
        <dbReference type="ARBA" id="ARBA00022777"/>
    </source>
</evidence>
<keyword evidence="5" id="KW-0902">Two-component regulatory system</keyword>
<dbReference type="STRING" id="415425.SAMN05444363_1176"/>
<dbReference type="SUPFAM" id="SSF55874">
    <property type="entry name" value="ATPase domain of HSP90 chaperone/DNA topoisomerase II/histidine kinase"/>
    <property type="match status" value="1"/>
</dbReference>
<feature type="domain" description="Histidine kinase/HSP90-like ATPase" evidence="7">
    <location>
        <begin position="160"/>
        <end position="249"/>
    </location>
</feature>
<evidence type="ECO:0000256" key="5">
    <source>
        <dbReference type="ARBA" id="ARBA00023012"/>
    </source>
</evidence>
<reference evidence="9" key="1">
    <citation type="submission" date="2016-11" db="EMBL/GenBank/DDBJ databases">
        <authorList>
            <person name="Varghese N."/>
            <person name="Submissions S."/>
        </authorList>
    </citation>
    <scope>NUCLEOTIDE SEQUENCE [LARGE SCALE GENOMIC DNA]</scope>
    <source>
        <strain evidence="9">DSM 18829</strain>
    </source>
</reference>
<dbReference type="GO" id="GO:0000160">
    <property type="term" value="P:phosphorelay signal transduction system"/>
    <property type="evidence" value="ECO:0007669"/>
    <property type="project" value="UniProtKB-KW"/>
</dbReference>
<name>A0A1M6CZD8_9FLAO</name>
<dbReference type="Pfam" id="PF02518">
    <property type="entry name" value="HATPase_c"/>
    <property type="match status" value="1"/>
</dbReference>
<protein>
    <recommendedName>
        <fullName evidence="2">histidine kinase</fullName>
        <ecNumber evidence="2">2.7.13.3</ecNumber>
    </recommendedName>
</protein>
<proteinExistence type="predicted"/>
<evidence type="ECO:0000256" key="1">
    <source>
        <dbReference type="ARBA" id="ARBA00000085"/>
    </source>
</evidence>
<keyword evidence="6" id="KW-1133">Transmembrane helix</keyword>
<evidence type="ECO:0000313" key="9">
    <source>
        <dbReference type="Proteomes" id="UP000184488"/>
    </source>
</evidence>
<dbReference type="PANTHER" id="PTHR24421">
    <property type="entry name" value="NITRATE/NITRITE SENSOR PROTEIN NARX-RELATED"/>
    <property type="match status" value="1"/>
</dbReference>
<evidence type="ECO:0000313" key="8">
    <source>
        <dbReference type="EMBL" id="SHI66367.1"/>
    </source>
</evidence>
<dbReference type="EMBL" id="FQZI01000002">
    <property type="protein sequence ID" value="SHI66367.1"/>
    <property type="molecule type" value="Genomic_DNA"/>
</dbReference>
<evidence type="ECO:0000256" key="6">
    <source>
        <dbReference type="SAM" id="Phobius"/>
    </source>
</evidence>
<dbReference type="OrthoDB" id="9760839at2"/>
<keyword evidence="6" id="KW-0812">Transmembrane</keyword>
<dbReference type="InterPro" id="IPR050482">
    <property type="entry name" value="Sensor_HK_TwoCompSys"/>
</dbReference>
<accession>A0A1M6CZD8</accession>
<dbReference type="Proteomes" id="UP000184488">
    <property type="component" value="Unassembled WGS sequence"/>
</dbReference>
<dbReference type="RefSeq" id="WP_073309474.1">
    <property type="nucleotide sequence ID" value="NZ_FQZI01000002.1"/>
</dbReference>
<keyword evidence="3" id="KW-0808">Transferase</keyword>
<comment type="catalytic activity">
    <reaction evidence="1">
        <text>ATP + protein L-histidine = ADP + protein N-phospho-L-histidine.</text>
        <dbReference type="EC" id="2.7.13.3"/>
    </reaction>
</comment>
<keyword evidence="4 8" id="KW-0418">Kinase</keyword>
<dbReference type="GO" id="GO:0004673">
    <property type="term" value="F:protein histidine kinase activity"/>
    <property type="evidence" value="ECO:0007669"/>
    <property type="project" value="UniProtKB-EC"/>
</dbReference>
<dbReference type="InterPro" id="IPR036890">
    <property type="entry name" value="HATPase_C_sf"/>
</dbReference>
<gene>
    <name evidence="8" type="ORF">SAMN05444363_1176</name>
</gene>
<dbReference type="InterPro" id="IPR003594">
    <property type="entry name" value="HATPase_dom"/>
</dbReference>